<dbReference type="SUPFAM" id="SSF49447">
    <property type="entry name" value="Second domain of Mu2 adaptin subunit (ap50) of ap2 adaptor"/>
    <property type="match status" value="1"/>
</dbReference>
<accession>A0A8C4NCK2</accession>
<evidence type="ECO:0000256" key="8">
    <source>
        <dbReference type="ARBA" id="ARBA00023034"/>
    </source>
</evidence>
<dbReference type="InterPro" id="IPR011012">
    <property type="entry name" value="Longin-like_dom_sf"/>
</dbReference>
<protein>
    <recommendedName>
        <fullName evidence="3 11">Coatomer subunit delta</fullName>
    </recommendedName>
</protein>
<evidence type="ECO:0000256" key="12">
    <source>
        <dbReference type="RuleBase" id="RU366052"/>
    </source>
</evidence>
<sequence length="521" mass="57075">MVLLAAAVCTRAGRAIVARQFVEVPRARAEGLLAAFPRLLGSGPGASTRQHTFVETDSVRYVYQPLEKLYVVLLTTKNSNILEDLETLRLFSRVVPEYCKVLEEGEIAERCFDLIFAFDEIVALGYRESVSLAQIRTFTDMDSHEEKVFKAVRETQEREAKAEMRKKAKELQLARREAERLGKKPPGYGNYGSSLGTTGQGIASSAPAILTDMAETERPKMLSASSRSTGRAMKLGNRGKEVDSFVEKLVSEGVSVAEESGRRRGVGGETIAPVVPATHMDSVHLRVEEKLSVQCGRDGGLLSLELAGLVSLHLNDEKFGKIQVMVANGDRKGAQLQTHPNVDRKLFTSSGVLTLKHTDKSFPLHTDVGLLKWRLQSNDQSLLPITINCWPSENAPGCDVNIEYELQERDLELRDVSVCIPLPSGAGVPVIAEVDGEYRHDARRGQLEWLLPLVDNRARSGSLEFSVASGCSTDFFPITVSFSSTQILCNIGVSSVCLVDSGAPVKFSSETSLSVDKYEIV</sequence>
<dbReference type="InterPro" id="IPR027059">
    <property type="entry name" value="Coatomer_dsu"/>
</dbReference>
<dbReference type="PANTHER" id="PTHR10121">
    <property type="entry name" value="COATOMER SUBUNIT DELTA"/>
    <property type="match status" value="1"/>
</dbReference>
<keyword evidence="13" id="KW-0175">Coiled coil</keyword>
<dbReference type="InterPro" id="IPR036168">
    <property type="entry name" value="AP2_Mu_C_sf"/>
</dbReference>
<dbReference type="GO" id="GO:0030126">
    <property type="term" value="C:COPI vesicle coat"/>
    <property type="evidence" value="ECO:0007669"/>
    <property type="project" value="UniProtKB-UniRule"/>
</dbReference>
<dbReference type="GeneTree" id="ENSGT00390000017207"/>
<dbReference type="InterPro" id="IPR028565">
    <property type="entry name" value="MHD"/>
</dbReference>
<dbReference type="GO" id="GO:0006890">
    <property type="term" value="P:retrograde vesicle-mediated transport, Golgi to endoplasmic reticulum"/>
    <property type="evidence" value="ECO:0007669"/>
    <property type="project" value="UniProtKB-UniRule"/>
</dbReference>
<keyword evidence="7 11" id="KW-0653">Protein transport</keyword>
<feature type="domain" description="MHD" evidence="14">
    <location>
        <begin position="280"/>
        <end position="521"/>
    </location>
</feature>
<evidence type="ECO:0000256" key="9">
    <source>
        <dbReference type="ARBA" id="ARBA00023136"/>
    </source>
</evidence>
<dbReference type="Gene3D" id="3.30.450.60">
    <property type="match status" value="1"/>
</dbReference>
<dbReference type="Pfam" id="PF00928">
    <property type="entry name" value="Adap_comp_sub"/>
    <property type="match status" value="1"/>
</dbReference>
<comment type="subcellular location">
    <subcellularLocation>
        <location evidence="11 12">Cytoplasm</location>
    </subcellularLocation>
    <subcellularLocation>
        <location evidence="11 12">Cytoplasmic vesicle</location>
        <location evidence="11 12">COPI-coated vesicle membrane</location>
        <topology evidence="11 12">Peripheral membrane protein</topology>
        <orientation evidence="11 12">Cytoplasmic side</orientation>
    </subcellularLocation>
    <subcellularLocation>
        <location evidence="11 12">Golgi apparatus membrane</location>
        <topology evidence="11 12">Peripheral membrane protein</topology>
        <orientation evidence="11 12">Cytoplasmic side</orientation>
    </subcellularLocation>
</comment>
<evidence type="ECO:0000256" key="13">
    <source>
        <dbReference type="SAM" id="Coils"/>
    </source>
</evidence>
<dbReference type="Gene3D" id="2.60.40.1170">
    <property type="entry name" value="Mu homology domain, subdomain B"/>
    <property type="match status" value="2"/>
</dbReference>
<keyword evidence="8 11" id="KW-0333">Golgi apparatus</keyword>
<comment type="function">
    <text evidence="11">The coatomer is a cytosolic protein complex that binds to dilysine motifs and reversibly associates with Golgi non-clathrin-coated vesicles, which further mediate biosynthetic protein transport from the ER, via the Golgi up to the trans Golgi network. Coatomer complex is required for budding from Golgi membranes, and is essential for the retrograde Golgi-to-ER transport of dilysine-tagged proteins.</text>
</comment>
<organism evidence="15 16">
    <name type="scientific">Eptatretus burgeri</name>
    <name type="common">Inshore hagfish</name>
    <dbReference type="NCBI Taxonomy" id="7764"/>
    <lineage>
        <taxon>Eukaryota</taxon>
        <taxon>Metazoa</taxon>
        <taxon>Chordata</taxon>
        <taxon>Craniata</taxon>
        <taxon>Vertebrata</taxon>
        <taxon>Cyclostomata</taxon>
        <taxon>Myxini</taxon>
        <taxon>Myxiniformes</taxon>
        <taxon>Myxinidae</taxon>
        <taxon>Eptatretinae</taxon>
        <taxon>Eptatretus</taxon>
    </lineage>
</organism>
<dbReference type="GO" id="GO:0051645">
    <property type="term" value="P:Golgi localization"/>
    <property type="evidence" value="ECO:0007669"/>
    <property type="project" value="TreeGrafter"/>
</dbReference>
<dbReference type="CDD" id="cd14830">
    <property type="entry name" value="Delta_COP_N"/>
    <property type="match status" value="1"/>
</dbReference>
<dbReference type="SUPFAM" id="SSF64356">
    <property type="entry name" value="SNARE-like"/>
    <property type="match status" value="1"/>
</dbReference>
<dbReference type="PANTHER" id="PTHR10121:SF0">
    <property type="entry name" value="COATOMER SUBUNIT DELTA"/>
    <property type="match status" value="1"/>
</dbReference>
<evidence type="ECO:0000256" key="2">
    <source>
        <dbReference type="ARBA" id="ARBA00011775"/>
    </source>
</evidence>
<evidence type="ECO:0000256" key="5">
    <source>
        <dbReference type="ARBA" id="ARBA00022490"/>
    </source>
</evidence>
<comment type="similarity">
    <text evidence="1 11">Belongs to the adaptor complexes medium subunit family. Delta-COP subfamily.</text>
</comment>
<dbReference type="AlphaFoldDB" id="A0A8C4NCK2"/>
<evidence type="ECO:0000256" key="6">
    <source>
        <dbReference type="ARBA" id="ARBA00022892"/>
    </source>
</evidence>
<dbReference type="GO" id="GO:0000139">
    <property type="term" value="C:Golgi membrane"/>
    <property type="evidence" value="ECO:0007669"/>
    <property type="project" value="UniProtKB-SubCell"/>
</dbReference>
<evidence type="ECO:0000313" key="16">
    <source>
        <dbReference type="Proteomes" id="UP000694388"/>
    </source>
</evidence>
<keyword evidence="10 11" id="KW-0968">Cytoplasmic vesicle</keyword>
<comment type="subunit">
    <text evidence="2 11">Oligomeric complex that consists of at least the alpha, beta, beta', gamma, delta, epsilon and zeta subunits.</text>
</comment>
<dbReference type="OMA" id="VQFRTHP"/>
<keyword evidence="6 11" id="KW-0931">ER-Golgi transport</keyword>
<dbReference type="FunFam" id="2.60.40.1170:FF:000007">
    <property type="entry name" value="Coatomer subunit delta"/>
    <property type="match status" value="1"/>
</dbReference>
<reference evidence="15" key="2">
    <citation type="submission" date="2025-09" db="UniProtKB">
        <authorList>
            <consortium name="Ensembl"/>
        </authorList>
    </citation>
    <scope>IDENTIFICATION</scope>
</reference>
<dbReference type="CDD" id="cd09254">
    <property type="entry name" value="AP_delta-COPI_MHD"/>
    <property type="match status" value="1"/>
</dbReference>
<evidence type="ECO:0000313" key="15">
    <source>
        <dbReference type="Ensembl" id="ENSEBUP00000000954.1"/>
    </source>
</evidence>
<keyword evidence="9 11" id="KW-0472">Membrane</keyword>
<keyword evidence="16" id="KW-1185">Reference proteome</keyword>
<dbReference type="PROSITE" id="PS51072">
    <property type="entry name" value="MHD"/>
    <property type="match status" value="1"/>
</dbReference>
<evidence type="ECO:0000256" key="3">
    <source>
        <dbReference type="ARBA" id="ARBA00018359"/>
    </source>
</evidence>
<evidence type="ECO:0000259" key="14">
    <source>
        <dbReference type="PROSITE" id="PS51072"/>
    </source>
</evidence>
<reference evidence="15" key="1">
    <citation type="submission" date="2025-08" db="UniProtKB">
        <authorList>
            <consortium name="Ensembl"/>
        </authorList>
    </citation>
    <scope>IDENTIFICATION</scope>
</reference>
<feature type="coiled-coil region" evidence="13">
    <location>
        <begin position="152"/>
        <end position="184"/>
    </location>
</feature>
<proteinExistence type="inferred from homology"/>
<name>A0A8C4NCK2_EPTBU</name>
<evidence type="ECO:0000256" key="4">
    <source>
        <dbReference type="ARBA" id="ARBA00022448"/>
    </source>
</evidence>
<dbReference type="GO" id="GO:0006888">
    <property type="term" value="P:endoplasmic reticulum to Golgi vesicle-mediated transport"/>
    <property type="evidence" value="ECO:0007669"/>
    <property type="project" value="TreeGrafter"/>
</dbReference>
<evidence type="ECO:0000256" key="1">
    <source>
        <dbReference type="ARBA" id="ARBA00010516"/>
    </source>
</evidence>
<keyword evidence="5 11" id="KW-0963">Cytoplasm</keyword>
<keyword evidence="4 11" id="KW-0813">Transport</keyword>
<evidence type="ECO:0000256" key="7">
    <source>
        <dbReference type="ARBA" id="ARBA00022927"/>
    </source>
</evidence>
<evidence type="ECO:0000256" key="11">
    <source>
        <dbReference type="RuleBase" id="RU364018"/>
    </source>
</evidence>
<dbReference type="GO" id="GO:0015031">
    <property type="term" value="P:protein transport"/>
    <property type="evidence" value="ECO:0007669"/>
    <property type="project" value="UniProtKB-KW"/>
</dbReference>
<dbReference type="Proteomes" id="UP000694388">
    <property type="component" value="Unplaced"/>
</dbReference>
<dbReference type="FunFam" id="3.30.450.60:FF:000003">
    <property type="entry name" value="Coatomer subunit delta"/>
    <property type="match status" value="1"/>
</dbReference>
<evidence type="ECO:0000256" key="10">
    <source>
        <dbReference type="ARBA" id="ARBA00023329"/>
    </source>
</evidence>
<dbReference type="Ensembl" id="ENSEBUT00000001266.1">
    <property type="protein sequence ID" value="ENSEBUP00000000954.1"/>
    <property type="gene ID" value="ENSEBUG00000000939.1"/>
</dbReference>